<dbReference type="Gene3D" id="1.20.120.290">
    <property type="entry name" value="Oxygen-evolving enhancer protein 3 (PsbQ), four-helix up-down bundle"/>
    <property type="match status" value="1"/>
</dbReference>
<name>A0A7S3E6Q0_9RHOD</name>
<evidence type="ECO:0000256" key="1">
    <source>
        <dbReference type="ARBA" id="ARBA00023078"/>
    </source>
</evidence>
<proteinExistence type="predicted"/>
<reference evidence="2" key="1">
    <citation type="submission" date="2021-01" db="EMBL/GenBank/DDBJ databases">
        <authorList>
            <person name="Corre E."/>
            <person name="Pelletier E."/>
            <person name="Niang G."/>
            <person name="Scheremetjew M."/>
            <person name="Finn R."/>
            <person name="Kale V."/>
            <person name="Holt S."/>
            <person name="Cochrane G."/>
            <person name="Meng A."/>
            <person name="Brown T."/>
            <person name="Cohen L."/>
        </authorList>
    </citation>
    <scope>NUCLEOTIDE SEQUENCE</scope>
    <source>
        <strain evidence="2">CCMP 769</strain>
    </source>
</reference>
<dbReference type="SUPFAM" id="SSF101112">
    <property type="entry name" value="Oxygen-evolving enhancer protein 3"/>
    <property type="match status" value="1"/>
</dbReference>
<protein>
    <submittedName>
        <fullName evidence="2">Uncharacterized protein</fullName>
    </submittedName>
</protein>
<dbReference type="InterPro" id="IPR023222">
    <property type="entry name" value="PsbQ-like_dom_sf"/>
</dbReference>
<organism evidence="2">
    <name type="scientific">Rhodosorus marinus</name>
    <dbReference type="NCBI Taxonomy" id="101924"/>
    <lineage>
        <taxon>Eukaryota</taxon>
        <taxon>Rhodophyta</taxon>
        <taxon>Stylonematophyceae</taxon>
        <taxon>Stylonematales</taxon>
        <taxon>Stylonemataceae</taxon>
        <taxon>Rhodosorus</taxon>
    </lineage>
</organism>
<evidence type="ECO:0000313" key="2">
    <source>
        <dbReference type="EMBL" id="CAE0032458.1"/>
    </source>
</evidence>
<accession>A0A7S3E6Q0</accession>
<keyword evidence="1" id="KW-0793">Thylakoid</keyword>
<gene>
    <name evidence="2" type="ORF">RMAR00112_LOCUS398</name>
</gene>
<sequence length="175" mass="20067">MAFLVSVNGSTRRTRTVLESRISRRNFVVAGSGVLGGWLLFNNPVAAEEKPELPPGARQFDRLLKAQERWEEIRATVSTKKSELTANEWEGIRAFLRKYYRASEDMEYLSQRFPKDRKQKVAEITKEFRAIVKGMDKPAAERDVALFLEMHKNADDKVVQFFDVLKSGSDVPDEL</sequence>
<dbReference type="EMBL" id="HBHW01000538">
    <property type="protein sequence ID" value="CAE0032458.1"/>
    <property type="molecule type" value="Transcribed_RNA"/>
</dbReference>
<dbReference type="AlphaFoldDB" id="A0A7S3E6Q0"/>